<sequence>MSDERLGPAETRVDIRRYIEEHPEGVNISPTVLAAIARQRKWSDLVDPVRRITSGLKTLGVVRIEGLIAKPVPRRKH</sequence>
<evidence type="ECO:0000313" key="1">
    <source>
        <dbReference type="EMBL" id="OGD09440.1"/>
    </source>
</evidence>
<comment type="caution">
    <text evidence="1">The sequence shown here is derived from an EMBL/GenBank/DDBJ whole genome shotgun (WGS) entry which is preliminary data.</text>
</comment>
<organism evidence="1 2">
    <name type="scientific">Candidatus Amesbacteria bacterium RIFOXYB1_FULL_44_23</name>
    <dbReference type="NCBI Taxonomy" id="1797263"/>
    <lineage>
        <taxon>Bacteria</taxon>
        <taxon>Candidatus Amesiibacteriota</taxon>
    </lineage>
</organism>
<evidence type="ECO:0000313" key="2">
    <source>
        <dbReference type="Proteomes" id="UP000176424"/>
    </source>
</evidence>
<reference evidence="1 2" key="1">
    <citation type="journal article" date="2016" name="Nat. Commun.">
        <title>Thousands of microbial genomes shed light on interconnected biogeochemical processes in an aquifer system.</title>
        <authorList>
            <person name="Anantharaman K."/>
            <person name="Brown C.T."/>
            <person name="Hug L.A."/>
            <person name="Sharon I."/>
            <person name="Castelle C.J."/>
            <person name="Probst A.J."/>
            <person name="Thomas B.C."/>
            <person name="Singh A."/>
            <person name="Wilkins M.J."/>
            <person name="Karaoz U."/>
            <person name="Brodie E.L."/>
            <person name="Williams K.H."/>
            <person name="Hubbard S.S."/>
            <person name="Banfield J.F."/>
        </authorList>
    </citation>
    <scope>NUCLEOTIDE SEQUENCE [LARGE SCALE GENOMIC DNA]</scope>
</reference>
<dbReference type="Proteomes" id="UP000176424">
    <property type="component" value="Unassembled WGS sequence"/>
</dbReference>
<dbReference type="STRING" id="1797263.A2397_01995"/>
<proteinExistence type="predicted"/>
<name>A0A1F4ZT61_9BACT</name>
<dbReference type="EMBL" id="MEXR01000032">
    <property type="protein sequence ID" value="OGD09440.1"/>
    <property type="molecule type" value="Genomic_DNA"/>
</dbReference>
<accession>A0A1F4ZT61</accession>
<gene>
    <name evidence="1" type="ORF">A2397_01995</name>
</gene>
<protein>
    <submittedName>
        <fullName evidence="1">Uncharacterized protein</fullName>
    </submittedName>
</protein>
<dbReference type="AlphaFoldDB" id="A0A1F4ZT61"/>